<dbReference type="InterPro" id="IPR056899">
    <property type="entry name" value="Ig_NUP210_9th"/>
</dbReference>
<evidence type="ECO:0000256" key="6">
    <source>
        <dbReference type="ARBA" id="ARBA00023136"/>
    </source>
</evidence>
<evidence type="ECO:0000256" key="4">
    <source>
        <dbReference type="ARBA" id="ARBA00022729"/>
    </source>
</evidence>
<keyword evidence="3 9" id="KW-0812">Transmembrane</keyword>
<dbReference type="Pfam" id="PF22967">
    <property type="entry name" value="Ig_NUP210_1st"/>
    <property type="match status" value="1"/>
</dbReference>
<dbReference type="Pfam" id="PF24935">
    <property type="entry name" value="Ig_NUP210_6th"/>
    <property type="match status" value="1"/>
</dbReference>
<evidence type="ECO:0000313" key="12">
    <source>
        <dbReference type="EMBL" id="KAK3768776.1"/>
    </source>
</evidence>
<evidence type="ECO:0000256" key="5">
    <source>
        <dbReference type="ARBA" id="ARBA00022989"/>
    </source>
</evidence>
<dbReference type="Pfam" id="PF22963">
    <property type="entry name" value="Ig_NUP210_3rd"/>
    <property type="match status" value="1"/>
</dbReference>
<keyword evidence="7" id="KW-0325">Glycoprotein</keyword>
<evidence type="ECO:0000256" key="7">
    <source>
        <dbReference type="ARBA" id="ARBA00023180"/>
    </source>
</evidence>
<dbReference type="InterPro" id="IPR055099">
    <property type="entry name" value="Ig_NUP210_7th"/>
</dbReference>
<dbReference type="Pfam" id="PF26182">
    <property type="entry name" value="Ig_NUP210_5th"/>
    <property type="match status" value="1"/>
</dbReference>
<keyword evidence="13" id="KW-1185">Reference proteome</keyword>
<dbReference type="PANTHER" id="PTHR23019:SF0">
    <property type="entry name" value="NUCLEAR PORE MEMBRANE GLYCOPROTEIN 210"/>
    <property type="match status" value="1"/>
</dbReference>
<dbReference type="InterPro" id="IPR058779">
    <property type="entry name" value="Ig_NUP210_13th"/>
</dbReference>
<dbReference type="InterPro" id="IPR003343">
    <property type="entry name" value="Big_2"/>
</dbReference>
<comment type="subcellular location">
    <subcellularLocation>
        <location evidence="1">Nucleus membrane</location>
        <topology evidence="1">Single-pass membrane protein</topology>
    </subcellularLocation>
</comment>
<keyword evidence="8" id="KW-0539">Nucleus</keyword>
<dbReference type="InterPro" id="IPR055095">
    <property type="entry name" value="NUP210_Ig_C"/>
</dbReference>
<name>A0AAE0ZHC1_9GAST</name>
<dbReference type="InterPro" id="IPR055098">
    <property type="entry name" value="Ig_NUP210_3rd"/>
</dbReference>
<evidence type="ECO:0000259" key="11">
    <source>
        <dbReference type="SMART" id="SM00635"/>
    </source>
</evidence>
<evidence type="ECO:0000256" key="3">
    <source>
        <dbReference type="ARBA" id="ARBA00022692"/>
    </source>
</evidence>
<comment type="similarity">
    <text evidence="2">Belongs to the NUP210 family.</text>
</comment>
<dbReference type="Pfam" id="PF24991">
    <property type="entry name" value="Ig_NUP210_4th"/>
    <property type="match status" value="1"/>
</dbReference>
<feature type="chain" id="PRO_5042234157" description="BIG2 domain-containing protein" evidence="10">
    <location>
        <begin position="21"/>
        <end position="1936"/>
    </location>
</feature>
<dbReference type="GO" id="GO:0031965">
    <property type="term" value="C:nuclear membrane"/>
    <property type="evidence" value="ECO:0007669"/>
    <property type="project" value="UniProtKB-SubCell"/>
</dbReference>
<dbReference type="InterPro" id="IPR055097">
    <property type="entry name" value="Ig_NUP210_2nd"/>
</dbReference>
<keyword evidence="5 9" id="KW-1133">Transmembrane helix</keyword>
<dbReference type="Pfam" id="PF22969">
    <property type="entry name" value="Ig_NUP210_2nd"/>
    <property type="match status" value="1"/>
</dbReference>
<evidence type="ECO:0000256" key="10">
    <source>
        <dbReference type="SAM" id="SignalP"/>
    </source>
</evidence>
<dbReference type="Pfam" id="PF26183">
    <property type="entry name" value="Ig_NUP210_14th"/>
    <property type="match status" value="1"/>
</dbReference>
<dbReference type="InterPro" id="IPR055094">
    <property type="entry name" value="NUP210_Ig15"/>
</dbReference>
<evidence type="ECO:0000256" key="8">
    <source>
        <dbReference type="ARBA" id="ARBA00023242"/>
    </source>
</evidence>
<dbReference type="Pfam" id="PF22957">
    <property type="entry name" value="NUP210_Ig"/>
    <property type="match status" value="1"/>
</dbReference>
<dbReference type="InterPro" id="IPR055096">
    <property type="entry name" value="Ig_NUP210_1st"/>
</dbReference>
<evidence type="ECO:0000256" key="1">
    <source>
        <dbReference type="ARBA" id="ARBA00004590"/>
    </source>
</evidence>
<evidence type="ECO:0000256" key="2">
    <source>
        <dbReference type="ARBA" id="ARBA00007313"/>
    </source>
</evidence>
<dbReference type="Pfam" id="PF02368">
    <property type="entry name" value="Big_2"/>
    <property type="match status" value="1"/>
</dbReference>
<dbReference type="SUPFAM" id="SSF49373">
    <property type="entry name" value="Invasin/intimin cell-adhesion fragments"/>
    <property type="match status" value="1"/>
</dbReference>
<dbReference type="PANTHER" id="PTHR23019">
    <property type="entry name" value="NUCLEAR PORE MEMBRANE GLYCOPROTEIN GP210-RELATED"/>
    <property type="match status" value="1"/>
</dbReference>
<feature type="domain" description="BIG2" evidence="11">
    <location>
        <begin position="443"/>
        <end position="521"/>
    </location>
</feature>
<evidence type="ECO:0000256" key="9">
    <source>
        <dbReference type="SAM" id="Phobius"/>
    </source>
</evidence>
<protein>
    <recommendedName>
        <fullName evidence="11">BIG2 domain-containing protein</fullName>
    </recommendedName>
</protein>
<dbReference type="Pfam" id="PF26184">
    <property type="entry name" value="Ig_NUP210_8th"/>
    <property type="match status" value="1"/>
</dbReference>
<dbReference type="InterPro" id="IPR057586">
    <property type="entry name" value="Ig_NUP210_16th"/>
</dbReference>
<dbReference type="Gene3D" id="2.60.40.1080">
    <property type="match status" value="1"/>
</dbReference>
<reference evidence="12" key="1">
    <citation type="journal article" date="2023" name="G3 (Bethesda)">
        <title>A reference genome for the long-term kleptoplast-retaining sea slug Elysia crispata morphotype clarki.</title>
        <authorList>
            <person name="Eastman K.E."/>
            <person name="Pendleton A.L."/>
            <person name="Shaikh M.A."/>
            <person name="Suttiyut T."/>
            <person name="Ogas R."/>
            <person name="Tomko P."/>
            <person name="Gavelis G."/>
            <person name="Widhalm J.R."/>
            <person name="Wisecaver J.H."/>
        </authorList>
    </citation>
    <scope>NUCLEOTIDE SEQUENCE</scope>
    <source>
        <strain evidence="12">ECLA1</strain>
    </source>
</reference>
<comment type="caution">
    <text evidence="12">The sequence shown here is derived from an EMBL/GenBank/DDBJ whole genome shotgun (WGS) entry which is preliminary data.</text>
</comment>
<accession>A0AAE0ZHC1</accession>
<dbReference type="Pfam" id="PF24902">
    <property type="entry name" value="Ig_NUP210_9th"/>
    <property type="match status" value="1"/>
</dbReference>
<feature type="signal peptide" evidence="10">
    <location>
        <begin position="1"/>
        <end position="20"/>
    </location>
</feature>
<dbReference type="Pfam" id="PF22962">
    <property type="entry name" value="Ig_NUP210_7th"/>
    <property type="match status" value="1"/>
</dbReference>
<keyword evidence="6 9" id="KW-0472">Membrane</keyword>
<dbReference type="Proteomes" id="UP001283361">
    <property type="component" value="Unassembled WGS sequence"/>
</dbReference>
<gene>
    <name evidence="12" type="ORF">RRG08_061235</name>
</gene>
<proteinExistence type="inferred from homology"/>
<organism evidence="12 13">
    <name type="scientific">Elysia crispata</name>
    <name type="common">lettuce slug</name>
    <dbReference type="NCBI Taxonomy" id="231223"/>
    <lineage>
        <taxon>Eukaryota</taxon>
        <taxon>Metazoa</taxon>
        <taxon>Spiralia</taxon>
        <taxon>Lophotrochozoa</taxon>
        <taxon>Mollusca</taxon>
        <taxon>Gastropoda</taxon>
        <taxon>Heterobranchia</taxon>
        <taxon>Euthyneura</taxon>
        <taxon>Panpulmonata</taxon>
        <taxon>Sacoglossa</taxon>
        <taxon>Placobranchoidea</taxon>
        <taxon>Plakobranchidae</taxon>
        <taxon>Elysia</taxon>
    </lineage>
</organism>
<sequence>MAPIYFFLILLNLIFDLTIGAKLNAPKVLLPYYSQVITNFTLQVEYSPEETQIANCYQWRSTRPEVAQVQLVNSTDGNCAQTALVSAMSKTSHQMTTVVLAENKVTGEILRTNVIVWEIVRLEIETTTRLLYLEDSPEELIVRGYDSEGNIFSNLEGLSFEWNLISDNETGHDVVDAHNILRIKRFSDSHYTTPAHIAPLEERGLQGDMILVEGVRTGSAKVSTRLRDPVYKNVKPHDVRIMVIANLMLSPPDAYVLPLARVKYTVELLRHNSLKVIKMPSKQYYLEVKDRKICRLDMQTSMATAQELGTTEIVLKDRNIVVTEFFRQPSAMIHVVSPGFLAFVVLPHRKWVLETGREYEIIIEIYDTDSHKIYPSDNVRVVAEFPTAYFKVLYSSVNGTYHRVKALLKGETIIDGALVSVVDEAGEEHAVRPEVKRSQDVEIFDPVVVTPSQVFFPWDPVTRCVHQYTAQAIGGSGEYIWSLTNTSVASVNIKGQITTVGPGKCNVTAADAKNSAYFGVSIVQVLAPSDIHFSPTRVEAAIGSHLILPVSVFAKVGTKTHAFTDCRQLPLNVGFSEPSVFEYVQRDKDDSLDLPEVGCTALTFLAKRQGHTEVFVTYQGKNVLLQASLTVAAYNPLTAIDPELEAVVALGSSKEVVFYGGPQPWVLDSSKFFQTLTPEKEELVKVNHPSHLSINRGYHSFIVSCQDFGEQEIQLSVGNGVTAKNKFPVTDVASIRFQCSRPVELHLQPALSLNPNLPPCPVLHENNLPMPVHYNKDLDLLVTVTDSSGRRFDNFSSLDLSWTVSVKHLAELLQPRGELRTDIQVETSGRKILSNYQTMRPHKEQGSVVIKASIERYKSFVFAKQSKKPQEKIIPMISKSLELLLVQEAELSPSTLSVFNHPSNQVNIGILHGSGHFYVEDFDSQVITAAYDRKDRAILVTPRKDGFHSFTVYDLCLEVTSHPLASVTVSGVGSVQVNVIEKMEVQKEVMATVQVLDLRGKPLLASFFSLMGLKLEAASEIVSLRPVNGGSDDAVTGIYTVYGAIVGHTTLTASVRLPTGQVIYSAPKPLEVFPPLRLDPKNVTLIIGAKLQVLAFGGPQPQSNVEFSIQDSRISTVTGGGMLDAMEIGSTRVVGKAVGTDPITGDKVVYSQDDAIVNVVTLRGIRIYTPLTRIETGTQMPVYAVGVTDHETPFTFGNSVPPLTFLWSANSREVLQLHSVFHKSAIEPVAENNFAQRAVAKETGHSTIRLKVKVHPTSRLQVYMDQMLQDEVQIQVFEKLSLINPSTCHGQILITPNTDTSLKTNRDVAARVHFYILNNQEENGSEGTGNQAAENPVVRLLDNGQLRSGPIPGSAVLHVVAVEEFGLNQTLVILVKVKPVSYMMINSDSVVLSGSTSHLTTVPIGASLQFQVSYHDDVGDKFYATNTELGIRCSRYDLLHASNGVDNATLVVRAAEIGNTVLKVWDKKKPTMSDYVNIPVGYAISPAQASVTLGSVVCFSSPILTESGSPGSWKSKSKVLDTEEQSGIATARSIGHGTIAYYFSSVTSTNTEVTVDPITELRLGQGAAFLTNAGSGKTRSYPVVFSHDGNLIGQNCSSVVAKTKFFPSFIPYECDLVLTTRPTDISVSDLFTAQATFDSEKGQHLCEISRVTAPPVSSTSASVDPLTQLAATLESNLRLTARVPSSSVLGQREVISEPLELDFLPAFYVHNPELHLSTAWAVGSIRVSAARSIIQNLEIKVSDTTVLESIGSEKDASNANIAVFLVRLLDSLTLWEKELIDISVEVSHTRSGHRVRIPVYVKLIGQKPDAAYVRKVRQDLSWSHLLVSTISNYQSWLVICFIILITAAAVLVGYHAIIGPRYKTSNNPDVFLNQSQRNLTPSASFIQQSSPIASPSYTGKSSPTSPKLWSVSYNQQDSHLTPYKRSPFTYGYTPKS</sequence>
<feature type="domain" description="BIG2" evidence="11">
    <location>
        <begin position="1072"/>
        <end position="1147"/>
    </location>
</feature>
<dbReference type="Pfam" id="PF26181">
    <property type="entry name" value="Ig_NUP210_13th"/>
    <property type="match status" value="1"/>
</dbReference>
<dbReference type="InterPro" id="IPR056897">
    <property type="entry name" value="Ig_NUP210_4th"/>
</dbReference>
<feature type="transmembrane region" description="Helical" evidence="9">
    <location>
        <begin position="1836"/>
        <end position="1857"/>
    </location>
</feature>
<dbReference type="InterPro" id="IPR045197">
    <property type="entry name" value="NUP210-like"/>
</dbReference>
<evidence type="ECO:0000313" key="13">
    <source>
        <dbReference type="Proteomes" id="UP001283361"/>
    </source>
</evidence>
<dbReference type="GO" id="GO:0005643">
    <property type="term" value="C:nuclear pore"/>
    <property type="evidence" value="ECO:0007669"/>
    <property type="project" value="TreeGrafter"/>
</dbReference>
<dbReference type="SMART" id="SM00635">
    <property type="entry name" value="BID_2"/>
    <property type="match status" value="2"/>
</dbReference>
<dbReference type="Pfam" id="PF22959">
    <property type="entry name" value="Ig_NUP210_15th"/>
    <property type="match status" value="1"/>
</dbReference>
<keyword evidence="4 10" id="KW-0732">Signal</keyword>
<dbReference type="EMBL" id="JAWDGP010004017">
    <property type="protein sequence ID" value="KAK3768776.1"/>
    <property type="molecule type" value="Genomic_DNA"/>
</dbReference>
<dbReference type="InterPro" id="IPR056898">
    <property type="entry name" value="Ig_NUP210_6th"/>
</dbReference>
<dbReference type="Pfam" id="PF25354">
    <property type="entry name" value="Ig_NUP210_16th"/>
    <property type="match status" value="1"/>
</dbReference>
<dbReference type="InterPro" id="IPR008964">
    <property type="entry name" value="Invasin/intimin_cell_adhesion"/>
</dbReference>